<evidence type="ECO:0000313" key="2">
    <source>
        <dbReference type="Proteomes" id="UP000785679"/>
    </source>
</evidence>
<protein>
    <submittedName>
        <fullName evidence="1">Uncharacterized protein</fullName>
    </submittedName>
</protein>
<reference evidence="1" key="1">
    <citation type="submission" date="2019-06" db="EMBL/GenBank/DDBJ databases">
        <authorList>
            <person name="Zheng W."/>
        </authorList>
    </citation>
    <scope>NUCLEOTIDE SEQUENCE</scope>
    <source>
        <strain evidence="1">QDHG01</strain>
    </source>
</reference>
<organism evidence="1 2">
    <name type="scientific">Halteria grandinella</name>
    <dbReference type="NCBI Taxonomy" id="5974"/>
    <lineage>
        <taxon>Eukaryota</taxon>
        <taxon>Sar</taxon>
        <taxon>Alveolata</taxon>
        <taxon>Ciliophora</taxon>
        <taxon>Intramacronucleata</taxon>
        <taxon>Spirotrichea</taxon>
        <taxon>Stichotrichia</taxon>
        <taxon>Sporadotrichida</taxon>
        <taxon>Halteriidae</taxon>
        <taxon>Halteria</taxon>
    </lineage>
</organism>
<dbReference type="OrthoDB" id="10670516at2759"/>
<gene>
    <name evidence="1" type="ORF">FGO68_gene3905</name>
</gene>
<evidence type="ECO:0000313" key="1">
    <source>
        <dbReference type="EMBL" id="TNV79407.1"/>
    </source>
</evidence>
<name>A0A8J8NQ10_HALGN</name>
<dbReference type="EMBL" id="RRYP01008946">
    <property type="protein sequence ID" value="TNV79407.1"/>
    <property type="molecule type" value="Genomic_DNA"/>
</dbReference>
<sequence length="266" mass="30902">MRTKKAALTTLNEALSYRQEDENERTQRLIERNEKIYDVIKHNRMCIIPDPKIRSVDCLPHFEFMESVKAAHLDELQREKQLRLQNGKRIQRIAIQTQADESEVGGSTIQLSLREFSQRLNKYSIRKMKMIPSFAKMFKRPDFISQSILVTEEGLIKQRAAEREMAKEDSYVMGRYMRKLIDKKYEKLQQNGNNSRLGMEGGMHQSLQSNQASFKGTTKLSPLGSVNTKSPQKINYFLLNSPNATATAKAQFDRAYQVQKKKIKDY</sequence>
<comment type="caution">
    <text evidence="1">The sequence shown here is derived from an EMBL/GenBank/DDBJ whole genome shotgun (WGS) entry which is preliminary data.</text>
</comment>
<keyword evidence="2" id="KW-1185">Reference proteome</keyword>
<proteinExistence type="predicted"/>
<dbReference type="AlphaFoldDB" id="A0A8J8NQ10"/>
<dbReference type="Proteomes" id="UP000785679">
    <property type="component" value="Unassembled WGS sequence"/>
</dbReference>
<accession>A0A8J8NQ10</accession>